<evidence type="ECO:0000256" key="5">
    <source>
        <dbReference type="ARBA" id="ARBA00022826"/>
    </source>
</evidence>
<organism evidence="13 14">
    <name type="scientific">Vibrio metschnikovii</name>
    <dbReference type="NCBI Taxonomy" id="28172"/>
    <lineage>
        <taxon>Bacteria</taxon>
        <taxon>Pseudomonadati</taxon>
        <taxon>Pseudomonadota</taxon>
        <taxon>Gammaproteobacteria</taxon>
        <taxon>Vibrionales</taxon>
        <taxon>Vibrionaceae</taxon>
        <taxon>Vibrio</taxon>
    </lineage>
</organism>
<gene>
    <name evidence="13" type="ORF">H8Q88_09835</name>
</gene>
<dbReference type="GO" id="GO:0016020">
    <property type="term" value="C:membrane"/>
    <property type="evidence" value="ECO:0007669"/>
    <property type="project" value="UniProtKB-SubCell"/>
</dbReference>
<evidence type="ECO:0000256" key="3">
    <source>
        <dbReference type="ARBA" id="ARBA00022538"/>
    </source>
</evidence>
<name>A0A9X0R9E1_VIBME</name>
<comment type="subcellular location">
    <subcellularLocation>
        <location evidence="1">Membrane</location>
        <topology evidence="1">Multi-pass membrane protein</topology>
    </subcellularLocation>
</comment>
<evidence type="ECO:0000256" key="6">
    <source>
        <dbReference type="ARBA" id="ARBA00022958"/>
    </source>
</evidence>
<proteinExistence type="predicted"/>
<feature type="transmembrane region" description="Helical" evidence="11">
    <location>
        <begin position="91"/>
        <end position="116"/>
    </location>
</feature>
<evidence type="ECO:0000256" key="7">
    <source>
        <dbReference type="ARBA" id="ARBA00022989"/>
    </source>
</evidence>
<keyword evidence="4 11" id="KW-0812">Transmembrane</keyword>
<keyword evidence="3" id="KW-0633">Potassium transport</keyword>
<evidence type="ECO:0000256" key="9">
    <source>
        <dbReference type="ARBA" id="ARBA00023136"/>
    </source>
</evidence>
<keyword evidence="10 13" id="KW-0407">Ion channel</keyword>
<dbReference type="GO" id="GO:0005267">
    <property type="term" value="F:potassium channel activity"/>
    <property type="evidence" value="ECO:0007669"/>
    <property type="project" value="UniProtKB-KW"/>
</dbReference>
<dbReference type="Pfam" id="PF07885">
    <property type="entry name" value="Ion_trans_2"/>
    <property type="match status" value="1"/>
</dbReference>
<dbReference type="SUPFAM" id="SSF81324">
    <property type="entry name" value="Voltage-gated potassium channels"/>
    <property type="match status" value="1"/>
</dbReference>
<keyword evidence="6" id="KW-0630">Potassium</keyword>
<dbReference type="RefSeq" id="WP_045595418.1">
    <property type="nucleotide sequence ID" value="NZ_JACRUP010000005.1"/>
</dbReference>
<evidence type="ECO:0000256" key="11">
    <source>
        <dbReference type="SAM" id="Phobius"/>
    </source>
</evidence>
<dbReference type="AlphaFoldDB" id="A0A9X0R9E1"/>
<dbReference type="Gene3D" id="1.10.287.70">
    <property type="match status" value="1"/>
</dbReference>
<dbReference type="PANTHER" id="PTHR10027:SF10">
    <property type="entry name" value="SLOWPOKE 2, ISOFORM D"/>
    <property type="match status" value="1"/>
</dbReference>
<evidence type="ECO:0000256" key="8">
    <source>
        <dbReference type="ARBA" id="ARBA00023065"/>
    </source>
</evidence>
<dbReference type="EMBL" id="JACRUP010000005">
    <property type="protein sequence ID" value="MBC5851251.1"/>
    <property type="molecule type" value="Genomic_DNA"/>
</dbReference>
<feature type="transmembrane region" description="Helical" evidence="11">
    <location>
        <begin position="30"/>
        <end position="50"/>
    </location>
</feature>
<dbReference type="InterPro" id="IPR013099">
    <property type="entry name" value="K_chnl_dom"/>
</dbReference>
<comment type="caution">
    <text evidence="13">The sequence shown here is derived from an EMBL/GenBank/DDBJ whole genome shotgun (WGS) entry which is preliminary data.</text>
</comment>
<evidence type="ECO:0000313" key="14">
    <source>
        <dbReference type="Proteomes" id="UP000615796"/>
    </source>
</evidence>
<dbReference type="Proteomes" id="UP000615796">
    <property type="component" value="Unassembled WGS sequence"/>
</dbReference>
<sequence length="393" mass="45393">MLGFLFRIKVLERLGLIKNYSSNKMFKRPIIHAALFITEFLLIGFFYYYLENYVVVDSDPISLSNSYYFTVITASTVGYGDHAPGNVLTQWYVIIFMILYLPTRFIYTAGVAGFLFKHHRELKKIGRWFPMLKKHIIVYCDSSTIERNNFLWLKRFVGQHRKSLKYCKTPILLVNNNQDANSSLINYFTEFSDELKGVEFVNANLNEKHFFEKISIDHAERVYILADENDVSTDSDVFDMVYRIEKETSYSNGVTAEIVNDRNRERIRNLGANVILRPNRSMPELLVTSTIAPGASQMVEEIVSRGGDSIERFEIDCSEFRWGDVLYQLSMNDVGIATAVIYKDESVDSNPCGKSIIKDAKALLILIHEMKNRDYDQVQNRINEVINDVCRSS</sequence>
<evidence type="ECO:0000256" key="2">
    <source>
        <dbReference type="ARBA" id="ARBA00022448"/>
    </source>
</evidence>
<dbReference type="PANTHER" id="PTHR10027">
    <property type="entry name" value="CALCIUM-ACTIVATED POTASSIUM CHANNEL ALPHA CHAIN"/>
    <property type="match status" value="1"/>
</dbReference>
<evidence type="ECO:0000256" key="10">
    <source>
        <dbReference type="ARBA" id="ARBA00023303"/>
    </source>
</evidence>
<keyword evidence="9 11" id="KW-0472">Membrane</keyword>
<dbReference type="InterPro" id="IPR047871">
    <property type="entry name" value="K_chnl_Slo-like"/>
</dbReference>
<protein>
    <submittedName>
        <fullName evidence="13">Two pore domain potassium channel family protein</fullName>
    </submittedName>
</protein>
<evidence type="ECO:0000259" key="12">
    <source>
        <dbReference type="Pfam" id="PF07885"/>
    </source>
</evidence>
<evidence type="ECO:0000313" key="13">
    <source>
        <dbReference type="EMBL" id="MBC5851251.1"/>
    </source>
</evidence>
<evidence type="ECO:0000256" key="1">
    <source>
        <dbReference type="ARBA" id="ARBA00004141"/>
    </source>
</evidence>
<evidence type="ECO:0000256" key="4">
    <source>
        <dbReference type="ARBA" id="ARBA00022692"/>
    </source>
</evidence>
<keyword evidence="7 11" id="KW-1133">Transmembrane helix</keyword>
<dbReference type="Gene3D" id="3.40.50.720">
    <property type="entry name" value="NAD(P)-binding Rossmann-like Domain"/>
    <property type="match status" value="1"/>
</dbReference>
<accession>A0A9X0R9E1</accession>
<keyword evidence="14" id="KW-1185">Reference proteome</keyword>
<reference evidence="13" key="1">
    <citation type="submission" date="2020-08" db="EMBL/GenBank/DDBJ databases">
        <title>Genome Sequencing and Pan-Genome Analysis of Migratory bird Vibrio Strains, Inner Mongolia.</title>
        <authorList>
            <person name="Zheng L."/>
        </authorList>
    </citation>
    <scope>NUCLEOTIDE SEQUENCE</scope>
    <source>
        <strain evidence="13">M13F</strain>
    </source>
</reference>
<keyword evidence="2" id="KW-0813">Transport</keyword>
<keyword evidence="8" id="KW-0406">Ion transport</keyword>
<feature type="domain" description="Potassium channel" evidence="12">
    <location>
        <begin position="36"/>
        <end position="116"/>
    </location>
</feature>
<keyword evidence="5" id="KW-0631">Potassium channel</keyword>